<reference evidence="4 5" key="1">
    <citation type="submission" date="2020-08" db="EMBL/GenBank/DDBJ databases">
        <title>Sequencing the genomes of 1000 actinobacteria strains.</title>
        <authorList>
            <person name="Klenk H.-P."/>
        </authorList>
    </citation>
    <scope>NUCLEOTIDE SEQUENCE [LARGE SCALE GENOMIC DNA]</scope>
    <source>
        <strain evidence="4 5">DSM 45486</strain>
    </source>
</reference>
<evidence type="ECO:0000256" key="1">
    <source>
        <dbReference type="SAM" id="MobiDB-lite"/>
    </source>
</evidence>
<evidence type="ECO:0000313" key="5">
    <source>
        <dbReference type="Proteomes" id="UP000552097"/>
    </source>
</evidence>
<dbReference type="InterPro" id="IPR012347">
    <property type="entry name" value="Ferritin-like"/>
</dbReference>
<feature type="compositionally biased region" description="Low complexity" evidence="1">
    <location>
        <begin position="24"/>
        <end position="50"/>
    </location>
</feature>
<evidence type="ECO:0000313" key="4">
    <source>
        <dbReference type="EMBL" id="MBB5804251.1"/>
    </source>
</evidence>
<dbReference type="InterPro" id="IPR005183">
    <property type="entry name" value="DUF305_CopM-like"/>
</dbReference>
<dbReference type="PANTHER" id="PTHR36933">
    <property type="entry name" value="SLL0788 PROTEIN"/>
    <property type="match status" value="1"/>
</dbReference>
<dbReference type="Gene3D" id="1.20.1260.10">
    <property type="match status" value="1"/>
</dbReference>
<proteinExistence type="predicted"/>
<evidence type="ECO:0000256" key="2">
    <source>
        <dbReference type="SAM" id="SignalP"/>
    </source>
</evidence>
<name>A0A7W9M1U5_9PSEU</name>
<feature type="signal peptide" evidence="2">
    <location>
        <begin position="1"/>
        <end position="20"/>
    </location>
</feature>
<dbReference type="EMBL" id="JACHMO010000001">
    <property type="protein sequence ID" value="MBB5804251.1"/>
    <property type="molecule type" value="Genomic_DNA"/>
</dbReference>
<dbReference type="Proteomes" id="UP000552097">
    <property type="component" value="Unassembled WGS sequence"/>
</dbReference>
<feature type="chain" id="PRO_5039117153" evidence="2">
    <location>
        <begin position="21"/>
        <end position="204"/>
    </location>
</feature>
<dbReference type="Pfam" id="PF03713">
    <property type="entry name" value="DUF305"/>
    <property type="match status" value="1"/>
</dbReference>
<dbReference type="PANTHER" id="PTHR36933:SF1">
    <property type="entry name" value="SLL0788 PROTEIN"/>
    <property type="match status" value="1"/>
</dbReference>
<gene>
    <name evidence="4" type="ORF">F4560_004019</name>
</gene>
<comment type="caution">
    <text evidence="4">The sequence shown here is derived from an EMBL/GenBank/DDBJ whole genome shotgun (WGS) entry which is preliminary data.</text>
</comment>
<sequence length="204" mass="21154">MTRNHLVVAALAVMTTVLTACGGSTDHGTDHGTSTTSAQATTGSAAAPSGEHNDADIAFAQGMIPHHEGAIRMARLAPSRTTDTRILDLAARVEKAQDPEIKTMTAWLDAWGASAKPGGGHDGHGSSMPGMSDEDTAKLEAAKDADFDRTFLELMIEHHQGAIDMANVLLGSGRNAGAKQLAGEIVSAQQAEITEMEGLLKTVG</sequence>
<keyword evidence="2" id="KW-0732">Signal</keyword>
<dbReference type="AlphaFoldDB" id="A0A7W9M1U5"/>
<dbReference type="PROSITE" id="PS51257">
    <property type="entry name" value="PROKAR_LIPOPROTEIN"/>
    <property type="match status" value="1"/>
</dbReference>
<dbReference type="RefSeq" id="WP_184922030.1">
    <property type="nucleotide sequence ID" value="NZ_JACHMO010000001.1"/>
</dbReference>
<accession>A0A7W9M1U5</accession>
<feature type="domain" description="DUF305" evidence="3">
    <location>
        <begin position="56"/>
        <end position="200"/>
    </location>
</feature>
<feature type="region of interest" description="Disordered" evidence="1">
    <location>
        <begin position="24"/>
        <end position="52"/>
    </location>
</feature>
<protein>
    <submittedName>
        <fullName evidence="4">Uncharacterized protein (DUF305 family)</fullName>
    </submittedName>
</protein>
<organism evidence="4 5">
    <name type="scientific">Saccharothrix ecbatanensis</name>
    <dbReference type="NCBI Taxonomy" id="1105145"/>
    <lineage>
        <taxon>Bacteria</taxon>
        <taxon>Bacillati</taxon>
        <taxon>Actinomycetota</taxon>
        <taxon>Actinomycetes</taxon>
        <taxon>Pseudonocardiales</taxon>
        <taxon>Pseudonocardiaceae</taxon>
        <taxon>Saccharothrix</taxon>
    </lineage>
</organism>
<evidence type="ECO:0000259" key="3">
    <source>
        <dbReference type="Pfam" id="PF03713"/>
    </source>
</evidence>
<keyword evidence="5" id="KW-1185">Reference proteome</keyword>